<sequence length="602" mass="67091">MYEKAPLSISTTNADAGGSRYEIRLETKPPLRIVGERIRTTREEDAATGAVFRLMNSFLAGRASEVAGRLNEPEFYGVLDLSEFPEESGRYGWIAGVEASAGEPVPAGMAELDFPALLYVVFRHRGTVDSLPGAFDYFYRSWLPDSGYEPAAPYAFQHYGAGFRGPFDPSSEIDVYFPVRAKPGRERAQGQAGAGMRFGAVFVPVRDMRRAAEWYCAVLGLPLDPAARLEEPTIYSLNVGGVTVLLDNIGAAPNGNPNAMFYWKVADLEGAYARLRELGADLATTPEEMAEGGISFVVRDPDGNRIVIHRDEAPAAERTREGAPGKRVADSTLHVPPLFYDGGAIDLLFDHHERAIDWFVDHMGWQVRQKEQWKPDPRASEGRMTHMGHGTWLVSALTATRLPHHYAERGTVDPNVRWCWRIGDFERTRERLVQSGVRVSPIYAGPGGHRYFDFWATLEGVRLTAQEDVSLTGDTFTPSWTRVGVTDLERSIHWYRRHTGMVIEQSCINEGYVTMSLGVNHRPGERSLWVLERLPESAFAEKTDGAVRPYCFIHGRESFMAYHRGLREAGVDVSDIGGFSPKGLAAFHFYDPDGNRFNVSSF</sequence>
<dbReference type="Gene3D" id="3.10.180.10">
    <property type="entry name" value="2,3-Dihydroxybiphenyl 1,2-Dioxygenase, domain 1"/>
    <property type="match status" value="3"/>
</dbReference>
<dbReference type="Pfam" id="PF00903">
    <property type="entry name" value="Glyoxalase"/>
    <property type="match status" value="2"/>
</dbReference>
<comment type="caution">
    <text evidence="2">The sequence shown here is derived from an EMBL/GenBank/DDBJ whole genome shotgun (WGS) entry which is preliminary data.</text>
</comment>
<dbReference type="InterPro" id="IPR029442">
    <property type="entry name" value="GyrI-like"/>
</dbReference>
<feature type="domain" description="VOC" evidence="1">
    <location>
        <begin position="477"/>
        <end position="602"/>
    </location>
</feature>
<keyword evidence="3" id="KW-1185">Reference proteome</keyword>
<dbReference type="InterPro" id="IPR052164">
    <property type="entry name" value="Anthracycline_SecMetBiosynth"/>
</dbReference>
<dbReference type="InterPro" id="IPR010499">
    <property type="entry name" value="AraC_E-bd"/>
</dbReference>
<protein>
    <recommendedName>
        <fullName evidence="1">VOC domain-containing protein</fullName>
    </recommendedName>
</protein>
<dbReference type="Proteomes" id="UP000247476">
    <property type="component" value="Unassembled WGS sequence"/>
</dbReference>
<evidence type="ECO:0000259" key="1">
    <source>
        <dbReference type="PROSITE" id="PS51819"/>
    </source>
</evidence>
<evidence type="ECO:0000313" key="2">
    <source>
        <dbReference type="EMBL" id="PYI51569.1"/>
    </source>
</evidence>
<dbReference type="PANTHER" id="PTHR33993">
    <property type="entry name" value="GLYOXALASE-RELATED"/>
    <property type="match status" value="1"/>
</dbReference>
<dbReference type="RefSeq" id="WP_110842689.1">
    <property type="nucleotide sequence ID" value="NZ_QJVJ01000012.1"/>
</dbReference>
<dbReference type="PROSITE" id="PS51819">
    <property type="entry name" value="VOC"/>
    <property type="match status" value="2"/>
</dbReference>
<evidence type="ECO:0000313" key="3">
    <source>
        <dbReference type="Proteomes" id="UP000247476"/>
    </source>
</evidence>
<accession>A0A2V5JXJ4</accession>
<reference evidence="2 3" key="1">
    <citation type="submission" date="2018-05" db="EMBL/GenBank/DDBJ databases">
        <title>Paenibacillus flagellatus sp. nov., isolated from selenium mineral soil.</title>
        <authorList>
            <person name="Dai X."/>
        </authorList>
    </citation>
    <scope>NUCLEOTIDE SEQUENCE [LARGE SCALE GENOMIC DNA]</scope>
    <source>
        <strain evidence="2 3">DXL2</strain>
    </source>
</reference>
<dbReference type="SUPFAM" id="SSF55136">
    <property type="entry name" value="Probable bacterial effector-binding domain"/>
    <property type="match status" value="1"/>
</dbReference>
<dbReference type="InterPro" id="IPR004360">
    <property type="entry name" value="Glyas_Fos-R_dOase_dom"/>
</dbReference>
<dbReference type="Gene3D" id="3.20.80.10">
    <property type="entry name" value="Regulatory factor, effector binding domain"/>
    <property type="match status" value="1"/>
</dbReference>
<feature type="domain" description="VOC" evidence="1">
    <location>
        <begin position="197"/>
        <end position="311"/>
    </location>
</feature>
<organism evidence="2 3">
    <name type="scientific">Paenibacillus flagellatus</name>
    <dbReference type="NCBI Taxonomy" id="2211139"/>
    <lineage>
        <taxon>Bacteria</taxon>
        <taxon>Bacillati</taxon>
        <taxon>Bacillota</taxon>
        <taxon>Bacilli</taxon>
        <taxon>Bacillales</taxon>
        <taxon>Paenibacillaceae</taxon>
        <taxon>Paenibacillus</taxon>
    </lineage>
</organism>
<dbReference type="Pfam" id="PF06445">
    <property type="entry name" value="GyrI-like"/>
    <property type="match status" value="1"/>
</dbReference>
<dbReference type="InterPro" id="IPR029068">
    <property type="entry name" value="Glyas_Bleomycin-R_OHBP_Dase"/>
</dbReference>
<name>A0A2V5JXJ4_9BACL</name>
<dbReference type="InterPro" id="IPR037523">
    <property type="entry name" value="VOC_core"/>
</dbReference>
<dbReference type="SMART" id="SM00871">
    <property type="entry name" value="AraC_E_bind"/>
    <property type="match status" value="1"/>
</dbReference>
<dbReference type="InterPro" id="IPR011256">
    <property type="entry name" value="Reg_factor_effector_dom_sf"/>
</dbReference>
<dbReference type="CDD" id="cd06587">
    <property type="entry name" value="VOC"/>
    <property type="match status" value="2"/>
</dbReference>
<dbReference type="EMBL" id="QJVJ01000012">
    <property type="protein sequence ID" value="PYI51569.1"/>
    <property type="molecule type" value="Genomic_DNA"/>
</dbReference>
<proteinExistence type="predicted"/>
<dbReference type="OrthoDB" id="2797614at2"/>
<dbReference type="SUPFAM" id="SSF54593">
    <property type="entry name" value="Glyoxalase/Bleomycin resistance protein/Dihydroxybiphenyl dioxygenase"/>
    <property type="match status" value="2"/>
</dbReference>
<dbReference type="AlphaFoldDB" id="A0A2V5JXJ4"/>
<gene>
    <name evidence="2" type="ORF">DLM86_24450</name>
</gene>
<dbReference type="PANTHER" id="PTHR33993:SF14">
    <property type="entry name" value="GB|AAF24581.1"/>
    <property type="match status" value="1"/>
</dbReference>